<reference evidence="3" key="1">
    <citation type="journal article" date="2014" name="Int. J. Syst. Evol. Microbiol.">
        <title>Complete genome of a new Firmicutes species belonging to the dominant human colonic microbiota ('Ruminococcus bicirculans') reveals two chromosomes and a selective capacity to utilize plant glucans.</title>
        <authorList>
            <consortium name="NISC Comparative Sequencing Program"/>
            <person name="Wegmann U."/>
            <person name="Louis P."/>
            <person name="Goesmann A."/>
            <person name="Henrissat B."/>
            <person name="Duncan S.H."/>
            <person name="Flint H.J."/>
        </authorList>
    </citation>
    <scope>NUCLEOTIDE SEQUENCE</scope>
    <source>
        <strain evidence="3">JCM 17590</strain>
    </source>
</reference>
<keyword evidence="4" id="KW-1185">Reference proteome</keyword>
<evidence type="ECO:0000256" key="1">
    <source>
        <dbReference type="SAM" id="Phobius"/>
    </source>
</evidence>
<feature type="transmembrane region" description="Helical" evidence="1">
    <location>
        <begin position="197"/>
        <end position="214"/>
    </location>
</feature>
<keyword evidence="1" id="KW-0472">Membrane</keyword>
<name>A0ABP7ZK84_9MICO</name>
<keyword evidence="1" id="KW-1133">Transmembrane helix</keyword>
<dbReference type="EMBL" id="BAABBV010000001">
    <property type="protein sequence ID" value="GAA4161191.1"/>
    <property type="molecule type" value="Genomic_DNA"/>
</dbReference>
<dbReference type="SUPFAM" id="SSF48317">
    <property type="entry name" value="Acid phosphatase/Vanadium-dependent haloperoxidase"/>
    <property type="match status" value="1"/>
</dbReference>
<feature type="transmembrane region" description="Helical" evidence="1">
    <location>
        <begin position="220"/>
        <end position="238"/>
    </location>
</feature>
<sequence>MTRAAVRAGAFALAFLAVYAAAVLTPLGQQLDAASLGAFPWVPAWAHSAAGVLRVVLLATAGGVSILLLADLLLNRRFALAGRAFMTGLLAVGLAELLKQILLARPFFGRFGYESNTFPSGHVAFTAAVAAAAWGAAPRLRARPWRRRALVLLVVLAALAEPLSFAHRASDAVGGVLLAGVAAALCWPPSSGRTRRGAIALTSAAVVLVALAALVHAPVLLGPAIVLLLWLSAVRLIAAAGMPRSLGVPSDHIPSEKNSTQC</sequence>
<proteinExistence type="predicted"/>
<feature type="domain" description="Phosphatidic acid phosphatase type 2/haloperoxidase" evidence="2">
    <location>
        <begin position="115"/>
        <end position="188"/>
    </location>
</feature>
<dbReference type="InterPro" id="IPR036938">
    <property type="entry name" value="PAP2/HPO_sf"/>
</dbReference>
<evidence type="ECO:0000313" key="3">
    <source>
        <dbReference type="EMBL" id="GAA4161191.1"/>
    </source>
</evidence>
<feature type="transmembrane region" description="Helical" evidence="1">
    <location>
        <begin position="44"/>
        <end position="68"/>
    </location>
</feature>
<evidence type="ECO:0000259" key="2">
    <source>
        <dbReference type="Pfam" id="PF01569"/>
    </source>
</evidence>
<feature type="transmembrane region" description="Helical" evidence="1">
    <location>
        <begin position="118"/>
        <end position="137"/>
    </location>
</feature>
<dbReference type="Pfam" id="PF01569">
    <property type="entry name" value="PAP2"/>
    <property type="match status" value="1"/>
</dbReference>
<feature type="transmembrane region" description="Helical" evidence="1">
    <location>
        <begin position="149"/>
        <end position="166"/>
    </location>
</feature>
<accession>A0ABP7ZK84</accession>
<dbReference type="Gene3D" id="1.20.144.10">
    <property type="entry name" value="Phosphatidic acid phosphatase type 2/haloperoxidase"/>
    <property type="match status" value="1"/>
</dbReference>
<protein>
    <recommendedName>
        <fullName evidence="2">Phosphatidic acid phosphatase type 2/haloperoxidase domain-containing protein</fullName>
    </recommendedName>
</protein>
<dbReference type="Proteomes" id="UP001415169">
    <property type="component" value="Unassembled WGS sequence"/>
</dbReference>
<organism evidence="3 4">
    <name type="scientific">Gryllotalpicola daejeonensis</name>
    <dbReference type="NCBI Taxonomy" id="993087"/>
    <lineage>
        <taxon>Bacteria</taxon>
        <taxon>Bacillati</taxon>
        <taxon>Actinomycetota</taxon>
        <taxon>Actinomycetes</taxon>
        <taxon>Micrococcales</taxon>
        <taxon>Microbacteriaceae</taxon>
        <taxon>Gryllotalpicola</taxon>
    </lineage>
</organism>
<keyword evidence="1" id="KW-0812">Transmembrane</keyword>
<feature type="transmembrane region" description="Helical" evidence="1">
    <location>
        <begin position="172"/>
        <end position="190"/>
    </location>
</feature>
<reference evidence="3" key="2">
    <citation type="submission" date="2023-12" db="EMBL/GenBank/DDBJ databases">
        <authorList>
            <person name="Sun Q."/>
            <person name="Inoue M."/>
        </authorList>
    </citation>
    <scope>NUCLEOTIDE SEQUENCE</scope>
    <source>
        <strain evidence="3">JCM 17590</strain>
    </source>
</reference>
<comment type="caution">
    <text evidence="3">The sequence shown here is derived from an EMBL/GenBank/DDBJ whole genome shotgun (WGS) entry which is preliminary data.</text>
</comment>
<gene>
    <name evidence="3" type="ORF">GCM10022286_18340</name>
</gene>
<feature type="transmembrane region" description="Helical" evidence="1">
    <location>
        <begin position="80"/>
        <end position="98"/>
    </location>
</feature>
<evidence type="ECO:0000313" key="4">
    <source>
        <dbReference type="Proteomes" id="UP001415169"/>
    </source>
</evidence>
<dbReference type="RefSeq" id="WP_344791461.1">
    <property type="nucleotide sequence ID" value="NZ_BAABBV010000001.1"/>
</dbReference>
<dbReference type="InterPro" id="IPR000326">
    <property type="entry name" value="PAP2/HPO"/>
</dbReference>